<protein>
    <recommendedName>
        <fullName evidence="1">UPF0434 protein KL86DPRO_20021</fullName>
    </recommendedName>
</protein>
<comment type="similarity">
    <text evidence="1">Belongs to the UPF0434 family.</text>
</comment>
<dbReference type="PANTHER" id="PTHR33505">
    <property type="entry name" value="ZGC:162634"/>
    <property type="match status" value="1"/>
</dbReference>
<dbReference type="AlphaFoldDB" id="A0A212JTG8"/>
<dbReference type="SUPFAM" id="SSF158997">
    <property type="entry name" value="Trm112p-like"/>
    <property type="match status" value="1"/>
</dbReference>
<dbReference type="Pfam" id="PF03966">
    <property type="entry name" value="Trm112p"/>
    <property type="match status" value="1"/>
</dbReference>
<dbReference type="EMBL" id="FLUQ01000002">
    <property type="protein sequence ID" value="SBW02726.1"/>
    <property type="molecule type" value="Genomic_DNA"/>
</dbReference>
<accession>A0A212JTG8</accession>
<dbReference type="Gene3D" id="2.20.25.10">
    <property type="match status" value="1"/>
</dbReference>
<proteinExistence type="inferred from homology"/>
<evidence type="ECO:0000256" key="1">
    <source>
        <dbReference type="HAMAP-Rule" id="MF_01187"/>
    </source>
</evidence>
<dbReference type="InterPro" id="IPR005651">
    <property type="entry name" value="Trm112-like"/>
</dbReference>
<evidence type="ECO:0000313" key="2">
    <source>
        <dbReference type="EMBL" id="SBW02726.1"/>
    </source>
</evidence>
<dbReference type="PANTHER" id="PTHR33505:SF4">
    <property type="entry name" value="PROTEIN PREY, MITOCHONDRIAL"/>
    <property type="match status" value="1"/>
</dbReference>
<organism evidence="2">
    <name type="scientific">uncultured delta proteobacterium</name>
    <dbReference type="NCBI Taxonomy" id="34034"/>
    <lineage>
        <taxon>Bacteria</taxon>
        <taxon>Deltaproteobacteria</taxon>
        <taxon>environmental samples</taxon>
    </lineage>
</organism>
<name>A0A212JTG8_9DELT</name>
<reference evidence="2" key="1">
    <citation type="submission" date="2016-04" db="EMBL/GenBank/DDBJ databases">
        <authorList>
            <person name="Evans L.H."/>
            <person name="Alamgir A."/>
            <person name="Owens N."/>
            <person name="Weber N.D."/>
            <person name="Virtaneva K."/>
            <person name="Barbian K."/>
            <person name="Babar A."/>
            <person name="Rosenke K."/>
        </authorList>
    </citation>
    <scope>NUCLEOTIDE SEQUENCE</scope>
    <source>
        <strain evidence="2">86</strain>
    </source>
</reference>
<sequence>MTLDPALLHILACPVCRGGLEIMGEAEGLACARCAVVYPIRDEIPVMLAEEAVAFREWSAGKREAVPLPPKP</sequence>
<dbReference type="GO" id="GO:0005829">
    <property type="term" value="C:cytosol"/>
    <property type="evidence" value="ECO:0007669"/>
    <property type="project" value="TreeGrafter"/>
</dbReference>
<dbReference type="HAMAP" id="MF_01187">
    <property type="entry name" value="UPF0434"/>
    <property type="match status" value="1"/>
</dbReference>
<gene>
    <name evidence="2" type="ORF">KL86DPRO_20021</name>
</gene>